<feature type="compositionally biased region" description="Polar residues" evidence="1">
    <location>
        <begin position="214"/>
        <end position="225"/>
    </location>
</feature>
<dbReference type="GO" id="GO:0006357">
    <property type="term" value="P:regulation of transcription by RNA polymerase II"/>
    <property type="evidence" value="ECO:0007669"/>
    <property type="project" value="TreeGrafter"/>
</dbReference>
<dbReference type="HOGENOM" id="CLU_551181_0_0_1"/>
<dbReference type="InParanoid" id="D5GL06"/>
<dbReference type="eggNOG" id="KOG1721">
    <property type="taxonomic scope" value="Eukaryota"/>
</dbReference>
<dbReference type="SMART" id="SM00355">
    <property type="entry name" value="ZnF_C2H2"/>
    <property type="match status" value="3"/>
</dbReference>
<feature type="domain" description="C2H2-type" evidence="2">
    <location>
        <begin position="404"/>
        <end position="433"/>
    </location>
</feature>
<dbReference type="Proteomes" id="UP000006911">
    <property type="component" value="Unassembled WGS sequence"/>
</dbReference>
<dbReference type="RefSeq" id="XP_002841008.1">
    <property type="nucleotide sequence ID" value="XM_002840962.1"/>
</dbReference>
<proteinExistence type="predicted"/>
<reference evidence="3 4" key="1">
    <citation type="journal article" date="2010" name="Nature">
        <title>Perigord black truffle genome uncovers evolutionary origins and mechanisms of symbiosis.</title>
        <authorList>
            <person name="Martin F."/>
            <person name="Kohler A."/>
            <person name="Murat C."/>
            <person name="Balestrini R."/>
            <person name="Coutinho P.M."/>
            <person name="Jaillon O."/>
            <person name="Montanini B."/>
            <person name="Morin E."/>
            <person name="Noel B."/>
            <person name="Percudani R."/>
            <person name="Porcel B."/>
            <person name="Rubini A."/>
            <person name="Amicucci A."/>
            <person name="Amselem J."/>
            <person name="Anthouard V."/>
            <person name="Arcioni S."/>
            <person name="Artiguenave F."/>
            <person name="Aury J.M."/>
            <person name="Ballario P."/>
            <person name="Bolchi A."/>
            <person name="Brenna A."/>
            <person name="Brun A."/>
            <person name="Buee M."/>
            <person name="Cantarel B."/>
            <person name="Chevalier G."/>
            <person name="Couloux A."/>
            <person name="Da Silva C."/>
            <person name="Denoeud F."/>
            <person name="Duplessis S."/>
            <person name="Ghignone S."/>
            <person name="Hilselberger B."/>
            <person name="Iotti M."/>
            <person name="Marcais B."/>
            <person name="Mello A."/>
            <person name="Miranda M."/>
            <person name="Pacioni G."/>
            <person name="Quesneville H."/>
            <person name="Riccioni C."/>
            <person name="Ruotolo R."/>
            <person name="Splivallo R."/>
            <person name="Stocchi V."/>
            <person name="Tisserant E."/>
            <person name="Viscomi A.R."/>
            <person name="Zambonelli A."/>
            <person name="Zampieri E."/>
            <person name="Henrissat B."/>
            <person name="Lebrun M.H."/>
            <person name="Paolocci F."/>
            <person name="Bonfante P."/>
            <person name="Ottonello S."/>
            <person name="Wincker P."/>
        </authorList>
    </citation>
    <scope>NUCLEOTIDE SEQUENCE [LARGE SCALE GENOMIC DNA]</scope>
    <source>
        <strain evidence="3 4">Mel28</strain>
    </source>
</reference>
<feature type="compositionally biased region" description="Basic and acidic residues" evidence="1">
    <location>
        <begin position="11"/>
        <end position="21"/>
    </location>
</feature>
<dbReference type="OMA" id="IASPPEC"/>
<accession>D5GL06</accession>
<dbReference type="GeneID" id="9185793"/>
<evidence type="ECO:0000256" key="1">
    <source>
        <dbReference type="SAM" id="MobiDB-lite"/>
    </source>
</evidence>
<organism evidence="3 4">
    <name type="scientific">Tuber melanosporum (strain Mel28)</name>
    <name type="common">Perigord black truffle</name>
    <dbReference type="NCBI Taxonomy" id="656061"/>
    <lineage>
        <taxon>Eukaryota</taxon>
        <taxon>Fungi</taxon>
        <taxon>Dikarya</taxon>
        <taxon>Ascomycota</taxon>
        <taxon>Pezizomycotina</taxon>
        <taxon>Pezizomycetes</taxon>
        <taxon>Pezizales</taxon>
        <taxon>Tuberaceae</taxon>
        <taxon>Tuber</taxon>
    </lineage>
</organism>
<evidence type="ECO:0000313" key="3">
    <source>
        <dbReference type="EMBL" id="CAZ85199.1"/>
    </source>
</evidence>
<feature type="compositionally biased region" description="Polar residues" evidence="1">
    <location>
        <begin position="165"/>
        <end position="205"/>
    </location>
</feature>
<dbReference type="PANTHER" id="PTHR46179:SF19">
    <property type="entry name" value="C2H2 FINGER DOMAIN TRANSCRIPTION FACTOR (EUROFUNG)-RELATED"/>
    <property type="match status" value="1"/>
</dbReference>
<dbReference type="InterPro" id="IPR036236">
    <property type="entry name" value="Znf_C2H2_sf"/>
</dbReference>
<feature type="region of interest" description="Disordered" evidence="1">
    <location>
        <begin position="55"/>
        <end position="231"/>
    </location>
</feature>
<dbReference type="KEGG" id="tml:GSTUM_00009863001"/>
<dbReference type="EMBL" id="FN430342">
    <property type="protein sequence ID" value="CAZ85199.1"/>
    <property type="molecule type" value="Genomic_DNA"/>
</dbReference>
<dbReference type="SUPFAM" id="SSF57667">
    <property type="entry name" value="beta-beta-alpha zinc fingers"/>
    <property type="match status" value="1"/>
</dbReference>
<feature type="region of interest" description="Disordered" evidence="1">
    <location>
        <begin position="292"/>
        <end position="366"/>
    </location>
</feature>
<gene>
    <name evidence="3" type="ORF">GSTUM_00009863001</name>
</gene>
<feature type="compositionally biased region" description="Polar residues" evidence="1">
    <location>
        <begin position="115"/>
        <end position="129"/>
    </location>
</feature>
<feature type="region of interest" description="Disordered" evidence="1">
    <location>
        <begin position="464"/>
        <end position="495"/>
    </location>
</feature>
<feature type="domain" description="C2H2-type" evidence="2">
    <location>
        <begin position="438"/>
        <end position="463"/>
    </location>
</feature>
<dbReference type="AlphaFoldDB" id="D5GL06"/>
<feature type="compositionally biased region" description="Polar residues" evidence="1">
    <location>
        <begin position="252"/>
        <end position="261"/>
    </location>
</feature>
<feature type="compositionally biased region" description="Basic and acidic residues" evidence="1">
    <location>
        <begin position="464"/>
        <end position="474"/>
    </location>
</feature>
<protein>
    <submittedName>
        <fullName evidence="3">(Perigord truffle) hypothetical protein</fullName>
    </submittedName>
</protein>
<feature type="compositionally biased region" description="Low complexity" evidence="1">
    <location>
        <begin position="300"/>
        <end position="311"/>
    </location>
</feature>
<name>D5GL06_TUBMM</name>
<dbReference type="InterPro" id="IPR013087">
    <property type="entry name" value="Znf_C2H2_type"/>
</dbReference>
<dbReference type="GO" id="GO:0005634">
    <property type="term" value="C:nucleus"/>
    <property type="evidence" value="ECO:0007669"/>
    <property type="project" value="TreeGrafter"/>
</dbReference>
<feature type="compositionally biased region" description="Polar residues" evidence="1">
    <location>
        <begin position="322"/>
        <end position="362"/>
    </location>
</feature>
<feature type="region of interest" description="Disordered" evidence="1">
    <location>
        <begin position="1"/>
        <end position="33"/>
    </location>
</feature>
<keyword evidence="4" id="KW-1185">Reference proteome</keyword>
<evidence type="ECO:0000313" key="4">
    <source>
        <dbReference type="Proteomes" id="UP000006911"/>
    </source>
</evidence>
<dbReference type="PANTHER" id="PTHR46179">
    <property type="entry name" value="ZINC FINGER PROTEIN"/>
    <property type="match status" value="1"/>
</dbReference>
<dbReference type="InterPro" id="IPR051061">
    <property type="entry name" value="Zinc_finger_trans_reg"/>
</dbReference>
<feature type="region of interest" description="Disordered" evidence="1">
    <location>
        <begin position="245"/>
        <end position="279"/>
    </location>
</feature>
<feature type="domain" description="C2H2-type" evidence="2">
    <location>
        <begin position="373"/>
        <end position="398"/>
    </location>
</feature>
<evidence type="ECO:0000259" key="2">
    <source>
        <dbReference type="SMART" id="SM00355"/>
    </source>
</evidence>
<sequence>MDIDTTTADAPKGHDVPEPEKIASPPECEGGPVEIELSSSETAVSLMALAAGDDRQPFTSAPSLPGVPSKAGGTAWAPNARAKSPNPSQSRGPPPSPSPSTQLFQDNKLPPPNSPTQLPSMISTMNSQPASPPNSLPPGNDGRHTTLPPVSSIQVLAEMAEKAMPTQNSNLWTNNRMPSTPRTVYPTVSSHVNVAPSNRPTQAPQSPGLPAPPGQSQHGGFSSDANPRPPVHHLTLQQRQFYLNQDPPLSPYYTNSHQHYQSPYPPMKEGASPNTNGSTVPYQSSITHPRELPGILQNHSSPSSAPAFFTPPALPGRKDSTTMEYYSADNTPPSGPSTGDTMPSSGTDDTITSPRSRSTVAPSAQGPLASGGFKCEFAGCKASPFQTQYLLNSHANVHSSARPHYCPVKGCSRGEGGKGFKRKNEMIRHGLVHDSPGYVCPFCPDREHKYPRPDNLQRHVRVHHMDKDKDDPLLRDVLAQRPEGGNRGRRRRLGS</sequence>
<dbReference type="Gene3D" id="3.30.160.60">
    <property type="entry name" value="Classic Zinc Finger"/>
    <property type="match status" value="1"/>
</dbReference>